<keyword evidence="2" id="KW-0540">Nuclease</keyword>
<evidence type="ECO:0000313" key="3">
    <source>
        <dbReference type="Proteomes" id="UP001204320"/>
    </source>
</evidence>
<dbReference type="GO" id="GO:0004519">
    <property type="term" value="F:endonuclease activity"/>
    <property type="evidence" value="ECO:0007669"/>
    <property type="project" value="UniProtKB-KW"/>
</dbReference>
<name>A0ABT1ZAM7_9ACTN</name>
<dbReference type="RefSeq" id="WP_118156523.1">
    <property type="nucleotide sequence ID" value="NZ_JANSKA010000007.1"/>
</dbReference>
<keyword evidence="2" id="KW-0378">Hydrolase</keyword>
<protein>
    <submittedName>
        <fullName evidence="2">Endonuclease domain-containing protein</fullName>
    </submittedName>
</protein>
<dbReference type="Proteomes" id="UP001204320">
    <property type="component" value="Unassembled WGS sequence"/>
</dbReference>
<dbReference type="Pfam" id="PF04480">
    <property type="entry name" value="DUF559"/>
    <property type="match status" value="1"/>
</dbReference>
<dbReference type="InterPro" id="IPR007569">
    <property type="entry name" value="DUF559"/>
</dbReference>
<keyword evidence="3" id="KW-1185">Reference proteome</keyword>
<evidence type="ECO:0000313" key="2">
    <source>
        <dbReference type="EMBL" id="MCR9037269.1"/>
    </source>
</evidence>
<organism evidence="2 3">
    <name type="scientific">Tractidigestivibacter montrealensis</name>
    <dbReference type="NCBI Taxonomy" id="2972466"/>
    <lineage>
        <taxon>Bacteria</taxon>
        <taxon>Bacillati</taxon>
        <taxon>Actinomycetota</taxon>
        <taxon>Coriobacteriia</taxon>
        <taxon>Coriobacteriales</taxon>
        <taxon>Atopobiaceae</taxon>
        <taxon>Tractidigestivibacter</taxon>
    </lineage>
</organism>
<feature type="domain" description="DUF559" evidence="1">
    <location>
        <begin position="233"/>
        <end position="284"/>
    </location>
</feature>
<comment type="caution">
    <text evidence="2">The sequence shown here is derived from an EMBL/GenBank/DDBJ whole genome shotgun (WGS) entry which is preliminary data.</text>
</comment>
<proteinExistence type="predicted"/>
<keyword evidence="2" id="KW-0255">Endonuclease</keyword>
<dbReference type="Gene3D" id="3.40.960.10">
    <property type="entry name" value="VSR Endonuclease"/>
    <property type="match status" value="1"/>
</dbReference>
<dbReference type="EMBL" id="JANSKA010000007">
    <property type="protein sequence ID" value="MCR9037269.1"/>
    <property type="molecule type" value="Genomic_DNA"/>
</dbReference>
<reference evidence="2 3" key="1">
    <citation type="submission" date="2022-08" db="EMBL/GenBank/DDBJ databases">
        <title>Tractidigestivibacter montrealensis type strain KD21.</title>
        <authorList>
            <person name="Diop K."/>
            <person name="Richard C."/>
            <person name="Routy B."/>
        </authorList>
    </citation>
    <scope>NUCLEOTIDE SEQUENCE [LARGE SCALE GENOMIC DNA]</scope>
    <source>
        <strain evidence="2 3">KD21</strain>
    </source>
</reference>
<evidence type="ECO:0000259" key="1">
    <source>
        <dbReference type="Pfam" id="PF04480"/>
    </source>
</evidence>
<sequence>MDTKAICVGSSSALRFWRSARSVGGTVREDEIASAFGSRAFDITRQVARARDLCLCEENQPLDLVFGGSFGRCFVANVDIHKWRAPLGSKQLIEAGDGIYICRAPVVIAQLGLTLDTVSLAQVACELMGTYGLVPWTDEGVVWDVDPLVSYAECREYISAARALRVRGATGASDALQIAVPDSNSPRETDIAIYFQLGRPSGGAGLGGFEMNRKLLVPQEYWPLAGQRSIKPDFCWKNARVACEYDSDDNHLNSSQKTKDERRRATLEAMGYKVMTLTNGILKNGEALNAFTAELEQQLGIRRNPMNANMLARRRDLCERLFGTTM</sequence>
<accession>A0ABT1ZAM7</accession>
<gene>
    <name evidence="2" type="ORF">NVS32_09945</name>
</gene>